<proteinExistence type="predicted"/>
<dbReference type="AlphaFoldDB" id="M6KAG7"/>
<organism evidence="1 2">
    <name type="scientific">Leptospira interrogans serovar Pyrogenes str. L0374</name>
    <dbReference type="NCBI Taxonomy" id="1049928"/>
    <lineage>
        <taxon>Bacteria</taxon>
        <taxon>Pseudomonadati</taxon>
        <taxon>Spirochaetota</taxon>
        <taxon>Spirochaetia</taxon>
        <taxon>Leptospirales</taxon>
        <taxon>Leptospiraceae</taxon>
        <taxon>Leptospira</taxon>
    </lineage>
</organism>
<protein>
    <submittedName>
        <fullName evidence="1">Uncharacterized protein</fullName>
    </submittedName>
</protein>
<gene>
    <name evidence="1" type="ORF">LEP1GSC083_0055</name>
</gene>
<name>M6KAG7_LEPIR</name>
<comment type="caution">
    <text evidence="1">The sequence shown here is derived from an EMBL/GenBank/DDBJ whole genome shotgun (WGS) entry which is preliminary data.</text>
</comment>
<sequence length="129" mass="13321">LAAGAALGGVVAGAGVVAGTMALSAAQSQQYPPFMAFSGGGLVQGGIPGKDSVPALLMPQETVVPEKGWSSLESQIADRLTQNVTNRSGDIHLTWAPSYTGGNIPDFQQQYAVFKNWFLTDLKEAGVLG</sequence>
<feature type="non-terminal residue" evidence="1">
    <location>
        <position position="1"/>
    </location>
</feature>
<reference evidence="1 2" key="1">
    <citation type="submission" date="2013-01" db="EMBL/GenBank/DDBJ databases">
        <authorList>
            <person name="Harkins D.M."/>
            <person name="Durkin A.S."/>
            <person name="Brinkac L.M."/>
            <person name="Haft D.H."/>
            <person name="Selengut J.D."/>
            <person name="Sanka R."/>
            <person name="DePew J."/>
            <person name="Purushe J."/>
            <person name="Peacock S.J."/>
            <person name="Thaipadungpanit J."/>
            <person name="Wuthiekanun V.W."/>
            <person name="Day N.P."/>
            <person name="Vinetz J.M."/>
            <person name="Sutton G.G."/>
            <person name="Nierman W.C."/>
            <person name="Fouts D.E."/>
        </authorList>
    </citation>
    <scope>NUCLEOTIDE SEQUENCE [LARGE SCALE GENOMIC DNA]</scope>
    <source>
        <strain evidence="1 2">L0374</strain>
    </source>
</reference>
<dbReference type="EMBL" id="AHMZ02000067">
    <property type="protein sequence ID" value="EMN31111.1"/>
    <property type="molecule type" value="Genomic_DNA"/>
</dbReference>
<dbReference type="Proteomes" id="UP000012137">
    <property type="component" value="Unassembled WGS sequence"/>
</dbReference>
<evidence type="ECO:0000313" key="2">
    <source>
        <dbReference type="Proteomes" id="UP000012137"/>
    </source>
</evidence>
<evidence type="ECO:0000313" key="1">
    <source>
        <dbReference type="EMBL" id="EMN31111.1"/>
    </source>
</evidence>
<accession>M6KAG7</accession>